<evidence type="ECO:0000256" key="2">
    <source>
        <dbReference type="PIRNR" id="PIRNR005646"/>
    </source>
</evidence>
<dbReference type="PIRSF" id="PIRSF005646">
    <property type="entry name" value="FwdB"/>
    <property type="match status" value="1"/>
</dbReference>
<dbReference type="KEGG" id="mfo:Metfor_0684"/>
<organism evidence="4 5">
    <name type="scientific">Methanoregula formicica (strain DSM 22288 / NBRC 105244 / SMSP)</name>
    <dbReference type="NCBI Taxonomy" id="593750"/>
    <lineage>
        <taxon>Archaea</taxon>
        <taxon>Methanobacteriati</taxon>
        <taxon>Methanobacteriota</taxon>
        <taxon>Stenosarchaea group</taxon>
        <taxon>Methanomicrobia</taxon>
        <taxon>Methanomicrobiales</taxon>
        <taxon>Methanoregulaceae</taxon>
        <taxon>Methanoregula</taxon>
    </lineage>
</organism>
<dbReference type="STRING" id="593750.Metfor_0684"/>
<dbReference type="Gene3D" id="3.30.200.210">
    <property type="match status" value="1"/>
</dbReference>
<sequence length="438" mass="48028">MTKVITDVICPFCGTLCDDVEVTVSDDGKKLLEVANACVIGTEKFLHSQSSDRVTKPRLRQEDGSWKEISYEEAADYTAKLLAKAKKPLMYGWSSTNCEAQSVGNEIAEIAKACCDNTAAVCHGTTLIAVQDIGLPSCTLGEVKNRADRVIFWGCNPAHAHPRHMSRYSIFPRGFFTGKGQMSRKLVVVDPRCTDTAKMADVHLQIEQGRDYELLDALRVALKGEWLPDVVAGIPAEKIREVADILKSGRFGIIFFGMGVTQSLSKNHNIDAAIALTKDLNEYTKYSIMPMRGHYNVTGSGEVFAWQFGFPYSVDLTRGFARYNPGDSSSIDLLLRGEVDAMFTIGSDPGAHFPISAVKQIAKVDSVCIDPHMTPTSGVSKLHVPVAFNGVETGGNCYRMDNVPIDCRKVVEPPEGMKTDLEFLTMVCDRLKKLKGVA</sequence>
<dbReference type="NCBIfam" id="TIGR03129">
    <property type="entry name" value="one_C_dehyd_B"/>
    <property type="match status" value="1"/>
</dbReference>
<reference evidence="4 5" key="2">
    <citation type="journal article" date="2014" name="Genome Announc.">
        <title>Complete Genome Sequence of Methanoregula formicica SMSPT, a Mesophilic Hydrogenotrophic Methanogen Isolated from a Methanogenic Upflow Anaerobic Sludge Blanket Reactor.</title>
        <authorList>
            <person name="Yamamoto K."/>
            <person name="Tamaki H."/>
            <person name="Cadillo-Quiroz H."/>
            <person name="Imachi H."/>
            <person name="Kyrpides N."/>
            <person name="Woyke T."/>
            <person name="Goodwin L."/>
            <person name="Zinder S.H."/>
            <person name="Kamagata Y."/>
            <person name="Liu W.T."/>
        </authorList>
    </citation>
    <scope>NUCLEOTIDE SEQUENCE [LARGE SCALE GENOMIC DNA]</scope>
    <source>
        <strain evidence="5">DSM 22288 / NBRC 105244 / SMSP</strain>
    </source>
</reference>
<dbReference type="eggNOG" id="arCOG01499">
    <property type="taxonomic scope" value="Archaea"/>
</dbReference>
<protein>
    <recommendedName>
        <fullName evidence="2">formylmethanofuran dehydrogenase subunit B</fullName>
        <ecNumber evidence="2">1.2.7.12</ecNumber>
    </recommendedName>
</protein>
<dbReference type="InterPro" id="IPR016457">
    <property type="entry name" value="Formylmethanofuran_DH_bsu"/>
</dbReference>
<dbReference type="RefSeq" id="WP_015284708.1">
    <property type="nucleotide sequence ID" value="NC_019943.1"/>
</dbReference>
<dbReference type="FunCoup" id="L0HF89">
    <property type="interactions" value="10"/>
</dbReference>
<dbReference type="Pfam" id="PF00384">
    <property type="entry name" value="Molybdopterin"/>
    <property type="match status" value="1"/>
</dbReference>
<comment type="pathway">
    <text evidence="2">One-carbon metabolism; methanogenesis from CO(2); 5,10-methenyl-5,6,7,8-tetrahydromethanopterin from CO(2): step 1/3.</text>
</comment>
<dbReference type="PANTHER" id="PTHR43105:SF14">
    <property type="entry name" value="FORMATE DEHYDROGENASE H"/>
    <property type="match status" value="1"/>
</dbReference>
<dbReference type="AlphaFoldDB" id="L0HF89"/>
<feature type="domain" description="Molybdopterin oxidoreductase" evidence="3">
    <location>
        <begin position="53"/>
        <end position="425"/>
    </location>
</feature>
<name>L0HF89_METFS</name>
<dbReference type="CDD" id="cd02761">
    <property type="entry name" value="MopB_FmdB-FwdB"/>
    <property type="match status" value="1"/>
</dbReference>
<dbReference type="SUPFAM" id="SSF53706">
    <property type="entry name" value="Formate dehydrogenase/DMSO reductase, domains 1-3"/>
    <property type="match status" value="1"/>
</dbReference>
<evidence type="ECO:0000313" key="4">
    <source>
        <dbReference type="EMBL" id="AGB01744.1"/>
    </source>
</evidence>
<dbReference type="InParanoid" id="L0HF89"/>
<evidence type="ECO:0000256" key="1">
    <source>
        <dbReference type="ARBA" id="ARBA00023002"/>
    </source>
</evidence>
<reference evidence="5" key="1">
    <citation type="submission" date="2011-12" db="EMBL/GenBank/DDBJ databases">
        <title>Complete sequence of Methanoregula formicicum SMSP.</title>
        <authorList>
            <person name="Lucas S."/>
            <person name="Han J."/>
            <person name="Lapidus A."/>
            <person name="Cheng J.-F."/>
            <person name="Goodwin L."/>
            <person name="Pitluck S."/>
            <person name="Peters L."/>
            <person name="Ovchinnikova G."/>
            <person name="Teshima H."/>
            <person name="Detter J.C."/>
            <person name="Han C."/>
            <person name="Tapia R."/>
            <person name="Land M."/>
            <person name="Hauser L."/>
            <person name="Kyrpides N."/>
            <person name="Ivanova N."/>
            <person name="Pagani I."/>
            <person name="Imachi H."/>
            <person name="Tamaki H."/>
            <person name="Sekiguchi Y."/>
            <person name="Kamagata Y."/>
            <person name="Cadillo-Quiroz H."/>
            <person name="Zinder S."/>
            <person name="Liu W.-T."/>
            <person name="Woyke T."/>
        </authorList>
    </citation>
    <scope>NUCLEOTIDE SEQUENCE [LARGE SCALE GENOMIC DNA]</scope>
    <source>
        <strain evidence="5">DSM 22288 / NBRC 105244 / SMSP</strain>
    </source>
</reference>
<dbReference type="Proteomes" id="UP000010824">
    <property type="component" value="Chromosome"/>
</dbReference>
<keyword evidence="1 2" id="KW-0560">Oxidoreductase</keyword>
<evidence type="ECO:0000259" key="3">
    <source>
        <dbReference type="Pfam" id="PF00384"/>
    </source>
</evidence>
<dbReference type="GO" id="GO:0019386">
    <property type="term" value="P:methanogenesis, from carbon dioxide"/>
    <property type="evidence" value="ECO:0007669"/>
    <property type="project" value="UniProtKB-UniRule"/>
</dbReference>
<dbReference type="InterPro" id="IPR050123">
    <property type="entry name" value="Prok_molybdopt-oxidoreductase"/>
</dbReference>
<dbReference type="EC" id="1.2.7.12" evidence="2"/>
<dbReference type="Gene3D" id="3.40.228.10">
    <property type="entry name" value="Dimethylsulfoxide Reductase, domain 2"/>
    <property type="match status" value="2"/>
</dbReference>
<dbReference type="InterPro" id="IPR006656">
    <property type="entry name" value="Mopterin_OxRdtase"/>
</dbReference>
<dbReference type="HOGENOM" id="CLU_034348_0_0_2"/>
<dbReference type="GO" id="GO:0016020">
    <property type="term" value="C:membrane"/>
    <property type="evidence" value="ECO:0007669"/>
    <property type="project" value="TreeGrafter"/>
</dbReference>
<keyword evidence="2" id="KW-0484">Methanogenesis</keyword>
<keyword evidence="5" id="KW-1185">Reference proteome</keyword>
<dbReference type="EMBL" id="CP003167">
    <property type="protein sequence ID" value="AGB01744.1"/>
    <property type="molecule type" value="Genomic_DNA"/>
</dbReference>
<dbReference type="GO" id="GO:0018493">
    <property type="term" value="F:formylmethanofuran dehydrogenase activity"/>
    <property type="evidence" value="ECO:0007669"/>
    <property type="project" value="UniProtKB-UniRule"/>
</dbReference>
<dbReference type="GO" id="GO:0022904">
    <property type="term" value="P:respiratory electron transport chain"/>
    <property type="evidence" value="ECO:0007669"/>
    <property type="project" value="TreeGrafter"/>
</dbReference>
<dbReference type="GeneID" id="14309997"/>
<evidence type="ECO:0000313" key="5">
    <source>
        <dbReference type="Proteomes" id="UP000010824"/>
    </source>
</evidence>
<dbReference type="OrthoDB" id="23466at2157"/>
<dbReference type="Gene3D" id="3.40.50.740">
    <property type="match status" value="1"/>
</dbReference>
<dbReference type="GO" id="GO:0003954">
    <property type="term" value="F:NADH dehydrogenase activity"/>
    <property type="evidence" value="ECO:0007669"/>
    <property type="project" value="TreeGrafter"/>
</dbReference>
<keyword evidence="2" id="KW-0712">Selenocysteine</keyword>
<comment type="function">
    <text evidence="2">Catalyzes the reversible oxidation of CO(2) and methanofuran (MFR) to N-formylmethanofuran (CHO-MFR). This enzyme is oxygen-labile.</text>
</comment>
<comment type="similarity">
    <text evidence="2">Belongs to the FwdB family.</text>
</comment>
<proteinExistence type="inferred from homology"/>
<accession>L0HF89</accession>
<dbReference type="PANTHER" id="PTHR43105">
    <property type="entry name" value="RESPIRATORY NITRATE REDUCTASE"/>
    <property type="match status" value="1"/>
</dbReference>
<gene>
    <name evidence="4" type="ordered locus">Metfor_0684</name>
</gene>
<comment type="catalytic activity">
    <reaction evidence="2">
        <text>N-formylmethanofuran + 2 oxidized [2Fe-2S]-[ferredoxin] + H2O = methanofuran + 2 reduced [2Fe-2S]-[ferredoxin] + CO2 + H(+)</text>
        <dbReference type="Rhea" id="RHEA:19841"/>
        <dbReference type="Rhea" id="RHEA-COMP:10000"/>
        <dbReference type="Rhea" id="RHEA-COMP:10001"/>
        <dbReference type="ChEBI" id="CHEBI:15377"/>
        <dbReference type="ChEBI" id="CHEBI:15378"/>
        <dbReference type="ChEBI" id="CHEBI:16526"/>
        <dbReference type="ChEBI" id="CHEBI:33737"/>
        <dbReference type="ChEBI" id="CHEBI:33738"/>
        <dbReference type="ChEBI" id="CHEBI:57727"/>
        <dbReference type="ChEBI" id="CHEBI:58151"/>
    </reaction>
</comment>